<accession>A0ABZ1YK20</accession>
<gene>
    <name evidence="2" type="ORF">OG563_29745</name>
</gene>
<reference evidence="2" key="1">
    <citation type="submission" date="2022-10" db="EMBL/GenBank/DDBJ databases">
        <title>The complete genomes of actinobacterial strains from the NBC collection.</title>
        <authorList>
            <person name="Joergensen T.S."/>
            <person name="Alvarez Arevalo M."/>
            <person name="Sterndorff E.B."/>
            <person name="Faurdal D."/>
            <person name="Vuksanovic O."/>
            <person name="Mourched A.-S."/>
            <person name="Charusanti P."/>
            <person name="Shaw S."/>
            <person name="Blin K."/>
            <person name="Weber T."/>
        </authorList>
    </citation>
    <scope>NUCLEOTIDE SEQUENCE</scope>
    <source>
        <strain evidence="2">NBC_01482</strain>
    </source>
</reference>
<feature type="region of interest" description="Disordered" evidence="1">
    <location>
        <begin position="109"/>
        <end position="131"/>
    </location>
</feature>
<keyword evidence="3" id="KW-1185">Reference proteome</keyword>
<dbReference type="PANTHER" id="PTHR38009">
    <property type="entry name" value="CONSERVED HYPOTHETICAL PHAGE TAIL PROTEIN"/>
    <property type="match status" value="1"/>
</dbReference>
<evidence type="ECO:0000256" key="1">
    <source>
        <dbReference type="SAM" id="MobiDB-lite"/>
    </source>
</evidence>
<dbReference type="RefSeq" id="WP_329405866.1">
    <property type="nucleotide sequence ID" value="NZ_CP109441.1"/>
</dbReference>
<dbReference type="InterPro" id="IPR010667">
    <property type="entry name" value="Phage_T4_Gp19"/>
</dbReference>
<evidence type="ECO:0000313" key="3">
    <source>
        <dbReference type="Proteomes" id="UP001432062"/>
    </source>
</evidence>
<organism evidence="2 3">
    <name type="scientific">Nocardia vinacea</name>
    <dbReference type="NCBI Taxonomy" id="96468"/>
    <lineage>
        <taxon>Bacteria</taxon>
        <taxon>Bacillati</taxon>
        <taxon>Actinomycetota</taxon>
        <taxon>Actinomycetes</taxon>
        <taxon>Mycobacteriales</taxon>
        <taxon>Nocardiaceae</taxon>
        <taxon>Nocardia</taxon>
    </lineage>
</organism>
<dbReference type="NCBIfam" id="TIGR02241">
    <property type="entry name" value="conserved hypothetical phage tail region protein"/>
    <property type="match status" value="1"/>
</dbReference>
<protein>
    <submittedName>
        <fullName evidence="2">Phage tail protein</fullName>
    </submittedName>
</protein>
<dbReference type="InterPro" id="IPR011747">
    <property type="entry name" value="CHP02241"/>
</dbReference>
<sequence length="148" mass="16144">MAIGDTINGSTFVIDLGKFQAETVQQISGLSLGEDAVEIRQVTPDGEVLVRKQPGPARSGEITITRGLDQSKVFTEWIHTTMTQRDVDEARQDITLTVLDPNKRPVKRVHLSRARASDWQGPSLDAGANSPATESVTIVYEDITVENA</sequence>
<dbReference type="PANTHER" id="PTHR38009:SF1">
    <property type="entry name" value="CONSERVED HYPOTHETICAL PHAGE TAIL PROTEIN"/>
    <property type="match status" value="1"/>
</dbReference>
<dbReference type="Proteomes" id="UP001432062">
    <property type="component" value="Chromosome"/>
</dbReference>
<evidence type="ECO:0000313" key="2">
    <source>
        <dbReference type="EMBL" id="WUV43398.1"/>
    </source>
</evidence>
<name>A0ABZ1YK20_9NOCA</name>
<proteinExistence type="predicted"/>
<dbReference type="Pfam" id="PF06841">
    <property type="entry name" value="Phage_T4_gp19"/>
    <property type="match status" value="1"/>
</dbReference>
<dbReference type="EMBL" id="CP109441">
    <property type="protein sequence ID" value="WUV43398.1"/>
    <property type="molecule type" value="Genomic_DNA"/>
</dbReference>